<name>A0A8T1VG09_9STRA</name>
<dbReference type="Proteomes" id="UP000694044">
    <property type="component" value="Unassembled WGS sequence"/>
</dbReference>
<sequence length="308" mass="34492">MSLGADNFYRSNNVTILPITFKNQYQMTIAANLFTPDNLDKSGKTPSIVVKHLFGAVKEQRANLYATKMAKKALSRSQWIRPSGVGAKVSHVAGPVPEVFSAAVHYVGLQNFVDQEQIGALGVCASGGFVISAAKIDSRIKAVATKAMYELGTILRHSLGNSQTVEQRKEMPQVHLNSARLRPQVVRFKRVLRFLPNFAWRVHSSRNNAEPYDARDTFQQREAHELLPLNDIDTISPRPLLFVSEDQSLFREFSEDAFNRAAEPKELYWVPGASHVDLYERVDLIPFATFANFFRESFANATTSSEAN</sequence>
<dbReference type="InterPro" id="IPR051411">
    <property type="entry name" value="Polyketide_trans_af380"/>
</dbReference>
<dbReference type="EMBL" id="JAGDFM010000316">
    <property type="protein sequence ID" value="KAG7380011.1"/>
    <property type="molecule type" value="Genomic_DNA"/>
</dbReference>
<organism evidence="1 2">
    <name type="scientific">Phytophthora pseudosyringae</name>
    <dbReference type="NCBI Taxonomy" id="221518"/>
    <lineage>
        <taxon>Eukaryota</taxon>
        <taxon>Sar</taxon>
        <taxon>Stramenopiles</taxon>
        <taxon>Oomycota</taxon>
        <taxon>Peronosporomycetes</taxon>
        <taxon>Peronosporales</taxon>
        <taxon>Peronosporaceae</taxon>
        <taxon>Phytophthora</taxon>
    </lineage>
</organism>
<protein>
    <recommendedName>
        <fullName evidence="3">Alpha/beta hydrolase</fullName>
    </recommendedName>
</protein>
<evidence type="ECO:0000313" key="2">
    <source>
        <dbReference type="Proteomes" id="UP000694044"/>
    </source>
</evidence>
<dbReference type="OrthoDB" id="109316at2759"/>
<reference evidence="1" key="1">
    <citation type="submission" date="2021-02" db="EMBL/GenBank/DDBJ databases">
        <authorList>
            <person name="Palmer J.M."/>
        </authorList>
    </citation>
    <scope>NUCLEOTIDE SEQUENCE</scope>
    <source>
        <strain evidence="1">SCRP734</strain>
    </source>
</reference>
<dbReference type="PANTHER" id="PTHR47751">
    <property type="entry name" value="SUPERFAMILY HYDROLASE, PUTATIVE (AFU_ORTHOLOGUE AFUA_2G16580)-RELATED"/>
    <property type="match status" value="1"/>
</dbReference>
<accession>A0A8T1VG09</accession>
<proteinExistence type="predicted"/>
<dbReference type="PANTHER" id="PTHR47751:SF1">
    <property type="entry name" value="SUPERFAMILY HYDROLASE, PUTATIVE (AFU_ORTHOLOGUE AFUA_2G16580)-RELATED"/>
    <property type="match status" value="1"/>
</dbReference>
<evidence type="ECO:0008006" key="3">
    <source>
        <dbReference type="Google" id="ProtNLM"/>
    </source>
</evidence>
<dbReference type="AlphaFoldDB" id="A0A8T1VG09"/>
<evidence type="ECO:0000313" key="1">
    <source>
        <dbReference type="EMBL" id="KAG7380011.1"/>
    </source>
</evidence>
<keyword evidence="2" id="KW-1185">Reference proteome</keyword>
<gene>
    <name evidence="1" type="ORF">PHYPSEUDO_007858</name>
</gene>
<comment type="caution">
    <text evidence="1">The sequence shown here is derived from an EMBL/GenBank/DDBJ whole genome shotgun (WGS) entry which is preliminary data.</text>
</comment>